<protein>
    <recommendedName>
        <fullName evidence="4">Enoyl-CoA hydratase</fullName>
    </recommendedName>
</protein>
<evidence type="ECO:0000313" key="3">
    <source>
        <dbReference type="Proteomes" id="UP000002931"/>
    </source>
</evidence>
<accession>A3VG71</accession>
<keyword evidence="3" id="KW-1185">Reference proteome</keyword>
<dbReference type="SUPFAM" id="SSF52096">
    <property type="entry name" value="ClpP/crotonase"/>
    <property type="match status" value="1"/>
</dbReference>
<dbReference type="EMBL" id="AAMT01000007">
    <property type="protein sequence ID" value="EAQ12847.1"/>
    <property type="molecule type" value="Genomic_DNA"/>
</dbReference>
<dbReference type="InterPro" id="IPR001753">
    <property type="entry name" value="Enoyl-CoA_hydra/iso"/>
</dbReference>
<proteinExistence type="inferred from homology"/>
<dbReference type="STRING" id="314271.RB2654_07044"/>
<dbReference type="InterPro" id="IPR029045">
    <property type="entry name" value="ClpP/crotonase-like_dom_sf"/>
</dbReference>
<sequence length="267" mass="28342">MEGGMSDLPKFETLLLTRTGRRLTITMNRPEVLNAFGGPMHAEIIDALAFARDDTGSDVVVITGAGRAFSAGGDIEGMRRVIDEPTLFDKEAAEAKALIFTLLDIDKPVVARVNGAAIGLGATIALFCDVTFAGESAKIGDPHVAIGLVAGDGGAIIWPALIGLHRAKEFLLTGETLTAAKAGEIGLVNHVVADEALDAAVDAFCDRLIAGAQPAIRWTKTVMNMELKRVAHALMDPGIAYESLSVRTEEHKARVDAFLAKAREKRK</sequence>
<evidence type="ECO:0000256" key="1">
    <source>
        <dbReference type="ARBA" id="ARBA00005254"/>
    </source>
</evidence>
<dbReference type="HOGENOM" id="CLU_009834_7_2_5"/>
<comment type="caution">
    <text evidence="2">The sequence shown here is derived from an EMBL/GenBank/DDBJ whole genome shotgun (WGS) entry which is preliminary data.</text>
</comment>
<gene>
    <name evidence="2" type="ORF">RB2654_07044</name>
</gene>
<dbReference type="eggNOG" id="COG1024">
    <property type="taxonomic scope" value="Bacteria"/>
</dbReference>
<reference evidence="2 3" key="1">
    <citation type="journal article" date="2010" name="J. Bacteriol.">
        <title>Genome sequences of Pelagibaca bermudensis HTCC2601T and Maritimibacter alkaliphilus HTCC2654T, the type strains of two marine Roseobacter genera.</title>
        <authorList>
            <person name="Thrash J.C."/>
            <person name="Cho J.C."/>
            <person name="Ferriera S."/>
            <person name="Johnson J."/>
            <person name="Vergin K.L."/>
            <person name="Giovannoni S.J."/>
        </authorList>
    </citation>
    <scope>NUCLEOTIDE SEQUENCE [LARGE SCALE GENOMIC DNA]</scope>
    <source>
        <strain evidence="2 3">HTCC2654</strain>
    </source>
</reference>
<dbReference type="InterPro" id="IPR014748">
    <property type="entry name" value="Enoyl-CoA_hydra_C"/>
</dbReference>
<dbReference type="Gene3D" id="3.90.226.10">
    <property type="entry name" value="2-enoyl-CoA Hydratase, Chain A, domain 1"/>
    <property type="match status" value="1"/>
</dbReference>
<comment type="similarity">
    <text evidence="1">Belongs to the enoyl-CoA hydratase/isomerase family.</text>
</comment>
<dbReference type="CDD" id="cd06558">
    <property type="entry name" value="crotonase-like"/>
    <property type="match status" value="1"/>
</dbReference>
<dbReference type="Pfam" id="PF00378">
    <property type="entry name" value="ECH_1"/>
    <property type="match status" value="1"/>
</dbReference>
<evidence type="ECO:0008006" key="4">
    <source>
        <dbReference type="Google" id="ProtNLM"/>
    </source>
</evidence>
<dbReference type="GO" id="GO:0003824">
    <property type="term" value="F:catalytic activity"/>
    <property type="evidence" value="ECO:0007669"/>
    <property type="project" value="UniProtKB-ARBA"/>
</dbReference>
<dbReference type="Gene3D" id="1.10.12.10">
    <property type="entry name" value="Lyase 2-enoyl-coa Hydratase, Chain A, domain 2"/>
    <property type="match status" value="1"/>
</dbReference>
<dbReference type="PANTHER" id="PTHR43802">
    <property type="entry name" value="ENOYL-COA HYDRATASE"/>
    <property type="match status" value="1"/>
</dbReference>
<name>A3VG71_9RHOB</name>
<dbReference type="AlphaFoldDB" id="A3VG71"/>
<dbReference type="Proteomes" id="UP000002931">
    <property type="component" value="Unassembled WGS sequence"/>
</dbReference>
<dbReference type="PANTHER" id="PTHR43802:SF1">
    <property type="entry name" value="IP11341P-RELATED"/>
    <property type="match status" value="1"/>
</dbReference>
<organism evidence="2 3">
    <name type="scientific">Maritimibacter alkaliphilus HTCC2654</name>
    <dbReference type="NCBI Taxonomy" id="314271"/>
    <lineage>
        <taxon>Bacteria</taxon>
        <taxon>Pseudomonadati</taxon>
        <taxon>Pseudomonadota</taxon>
        <taxon>Alphaproteobacteria</taxon>
        <taxon>Rhodobacterales</taxon>
        <taxon>Roseobacteraceae</taxon>
        <taxon>Maritimibacter</taxon>
    </lineage>
</organism>
<evidence type="ECO:0000313" key="2">
    <source>
        <dbReference type="EMBL" id="EAQ12847.1"/>
    </source>
</evidence>